<gene>
    <name evidence="6" type="ORF">JL107_16625</name>
</gene>
<reference evidence="6" key="1">
    <citation type="submission" date="2021-01" db="EMBL/GenBank/DDBJ databases">
        <title>KCTC 19127 draft genome.</title>
        <authorList>
            <person name="An D."/>
        </authorList>
    </citation>
    <scope>NUCLEOTIDE SEQUENCE</scope>
    <source>
        <strain evidence="6">KCTC 19127</strain>
    </source>
</reference>
<dbReference type="Proteomes" id="UP000663801">
    <property type="component" value="Unassembled WGS sequence"/>
</dbReference>
<keyword evidence="7" id="KW-1185">Reference proteome</keyword>
<sequence length="285" mass="31197">MTAWTNATTSSGTGPTTTNGGVLRPDDLARSVQWERWTPGPDVDAWVENHWGVRWALPAGETFTSSVLPHPTVHLTVERPVRPHLGTRVLTGVPTSRYDTDLSGDGWVIGAKFRPGAFTALTGVPARTLRDTAVDADSLLPSEMTARLIAVTADSWDEAAVSSLENALSVLTETDPDDEYFFLLDVFGSMVADPGLLTVEQVASLNGVGMRHLQRLFAHYVGVTPKWVLSRFRMHDVVSALDAGSTAGLAELAAEFGWYDQAHFTRDFTRLVGVTPREYRRPVHR</sequence>
<feature type="compositionally biased region" description="Low complexity" evidence="4">
    <location>
        <begin position="1"/>
        <end position="21"/>
    </location>
</feature>
<evidence type="ECO:0000256" key="1">
    <source>
        <dbReference type="ARBA" id="ARBA00023015"/>
    </source>
</evidence>
<accession>A0A938YSI6</accession>
<proteinExistence type="predicted"/>
<keyword evidence="3" id="KW-0804">Transcription</keyword>
<dbReference type="PRINTS" id="PR00032">
    <property type="entry name" value="HTHARAC"/>
</dbReference>
<dbReference type="GO" id="GO:0003700">
    <property type="term" value="F:DNA-binding transcription factor activity"/>
    <property type="evidence" value="ECO:0007669"/>
    <property type="project" value="InterPro"/>
</dbReference>
<organism evidence="6 7">
    <name type="scientific">Nakamurella flavida</name>
    <dbReference type="NCBI Taxonomy" id="363630"/>
    <lineage>
        <taxon>Bacteria</taxon>
        <taxon>Bacillati</taxon>
        <taxon>Actinomycetota</taxon>
        <taxon>Actinomycetes</taxon>
        <taxon>Nakamurellales</taxon>
        <taxon>Nakamurellaceae</taxon>
        <taxon>Nakamurella</taxon>
    </lineage>
</organism>
<dbReference type="AlphaFoldDB" id="A0A938YSI6"/>
<dbReference type="EMBL" id="JAERWL010000015">
    <property type="protein sequence ID" value="MBM9478075.1"/>
    <property type="molecule type" value="Genomic_DNA"/>
</dbReference>
<feature type="region of interest" description="Disordered" evidence="4">
    <location>
        <begin position="1"/>
        <end position="25"/>
    </location>
</feature>
<evidence type="ECO:0000313" key="6">
    <source>
        <dbReference type="EMBL" id="MBM9478075.1"/>
    </source>
</evidence>
<protein>
    <submittedName>
        <fullName evidence="6">Helix-turn-helix transcriptional regulator</fullName>
    </submittedName>
</protein>
<evidence type="ECO:0000256" key="2">
    <source>
        <dbReference type="ARBA" id="ARBA00023125"/>
    </source>
</evidence>
<dbReference type="InterPro" id="IPR018060">
    <property type="entry name" value="HTH_AraC"/>
</dbReference>
<dbReference type="Pfam" id="PF20240">
    <property type="entry name" value="DUF6597"/>
    <property type="match status" value="1"/>
</dbReference>
<dbReference type="GO" id="GO:0043565">
    <property type="term" value="F:sequence-specific DNA binding"/>
    <property type="evidence" value="ECO:0007669"/>
    <property type="project" value="InterPro"/>
</dbReference>
<evidence type="ECO:0000256" key="4">
    <source>
        <dbReference type="SAM" id="MobiDB-lite"/>
    </source>
</evidence>
<dbReference type="InterPro" id="IPR020449">
    <property type="entry name" value="Tscrpt_reg_AraC-type_HTH"/>
</dbReference>
<keyword evidence="2" id="KW-0238">DNA-binding</keyword>
<dbReference type="SMART" id="SM00342">
    <property type="entry name" value="HTH_ARAC"/>
    <property type="match status" value="1"/>
</dbReference>
<dbReference type="PROSITE" id="PS01124">
    <property type="entry name" value="HTH_ARAC_FAMILY_2"/>
    <property type="match status" value="1"/>
</dbReference>
<evidence type="ECO:0000256" key="3">
    <source>
        <dbReference type="ARBA" id="ARBA00023163"/>
    </source>
</evidence>
<name>A0A938YSI6_9ACTN</name>
<dbReference type="Pfam" id="PF12833">
    <property type="entry name" value="HTH_18"/>
    <property type="match status" value="1"/>
</dbReference>
<dbReference type="InterPro" id="IPR046532">
    <property type="entry name" value="DUF6597"/>
</dbReference>
<evidence type="ECO:0000313" key="7">
    <source>
        <dbReference type="Proteomes" id="UP000663801"/>
    </source>
</evidence>
<keyword evidence="1" id="KW-0805">Transcription regulation</keyword>
<dbReference type="InterPro" id="IPR050204">
    <property type="entry name" value="AraC_XylS_family_regulators"/>
</dbReference>
<dbReference type="Gene3D" id="1.10.10.60">
    <property type="entry name" value="Homeodomain-like"/>
    <property type="match status" value="1"/>
</dbReference>
<dbReference type="RefSeq" id="WP_205258200.1">
    <property type="nucleotide sequence ID" value="NZ_BAAAPV010000002.1"/>
</dbReference>
<feature type="domain" description="HTH araC/xylS-type" evidence="5">
    <location>
        <begin position="181"/>
        <end position="282"/>
    </location>
</feature>
<dbReference type="PANTHER" id="PTHR46796">
    <property type="entry name" value="HTH-TYPE TRANSCRIPTIONAL ACTIVATOR RHAS-RELATED"/>
    <property type="match status" value="1"/>
</dbReference>
<comment type="caution">
    <text evidence="6">The sequence shown here is derived from an EMBL/GenBank/DDBJ whole genome shotgun (WGS) entry which is preliminary data.</text>
</comment>
<dbReference type="SUPFAM" id="SSF46689">
    <property type="entry name" value="Homeodomain-like"/>
    <property type="match status" value="1"/>
</dbReference>
<dbReference type="InterPro" id="IPR009057">
    <property type="entry name" value="Homeodomain-like_sf"/>
</dbReference>
<evidence type="ECO:0000259" key="5">
    <source>
        <dbReference type="PROSITE" id="PS01124"/>
    </source>
</evidence>